<accession>A0ACD5FRI9</accession>
<sequence>MMVQVDKVVNVTLTKAVPIPEERTRLCDCGHTMIETEVLYSDLYECCIAFWECAHCHGIYEEFLE</sequence>
<evidence type="ECO:0000313" key="1">
    <source>
        <dbReference type="EMBL" id="XKX17417.1"/>
    </source>
</evidence>
<gene>
    <name evidence="1" type="ORF">MVUOKPPV_CDS0020</name>
</gene>
<proteinExistence type="predicted"/>
<organism evidence="1 2">
    <name type="scientific">Klebsiella phage phi1_175008</name>
    <dbReference type="NCBI Taxonomy" id="3127744"/>
    <lineage>
        <taxon>Viruses</taxon>
        <taxon>Duplodnaviria</taxon>
        <taxon>Heunggongvirae</taxon>
        <taxon>Uroviricota</taxon>
        <taxon>Caudoviricetes</taxon>
        <taxon>Stephanstirmvirinae</taxon>
    </lineage>
</organism>
<protein>
    <submittedName>
        <fullName evidence="1">Uncharacterized protein</fullName>
    </submittedName>
</protein>
<dbReference type="EMBL" id="PQ360875">
    <property type="protein sequence ID" value="XKX17417.1"/>
    <property type="molecule type" value="Genomic_DNA"/>
</dbReference>
<dbReference type="Proteomes" id="UP001365931">
    <property type="component" value="Segment"/>
</dbReference>
<name>A0ACD5FRI9_9CAUD</name>
<evidence type="ECO:0000313" key="2">
    <source>
        <dbReference type="Proteomes" id="UP001365931"/>
    </source>
</evidence>
<reference evidence="1" key="1">
    <citation type="submission" date="2024-09" db="EMBL/GenBank/DDBJ databases">
        <title>The complete genome of Klebsiella pneumoniae phage phi1_175008.</title>
        <authorList>
            <person name="Li J."/>
            <person name="Feng Y."/>
            <person name="Zong Z."/>
        </authorList>
    </citation>
    <scope>NUCLEOTIDE SEQUENCE</scope>
</reference>